<dbReference type="Proteomes" id="UP000187209">
    <property type="component" value="Unassembled WGS sequence"/>
</dbReference>
<dbReference type="AlphaFoldDB" id="A0A1R2CPB9"/>
<reference evidence="2 3" key="1">
    <citation type="submission" date="2016-11" db="EMBL/GenBank/DDBJ databases">
        <title>The macronuclear genome of Stentor coeruleus: a giant cell with tiny introns.</title>
        <authorList>
            <person name="Slabodnick M."/>
            <person name="Ruby J.G."/>
            <person name="Reiff S.B."/>
            <person name="Swart E.C."/>
            <person name="Gosai S."/>
            <person name="Prabakaran S."/>
            <person name="Witkowska E."/>
            <person name="Larue G.E."/>
            <person name="Fisher S."/>
            <person name="Freeman R.M."/>
            <person name="Gunawardena J."/>
            <person name="Chu W."/>
            <person name="Stover N.A."/>
            <person name="Gregory B.D."/>
            <person name="Nowacki M."/>
            <person name="Derisi J."/>
            <person name="Roy S.W."/>
            <person name="Marshall W.F."/>
            <person name="Sood P."/>
        </authorList>
    </citation>
    <scope>NUCLEOTIDE SEQUENCE [LARGE SCALE GENOMIC DNA]</scope>
    <source>
        <strain evidence="2">WM001</strain>
    </source>
</reference>
<comment type="caution">
    <text evidence="2">The sequence shown here is derived from an EMBL/GenBank/DDBJ whole genome shotgun (WGS) entry which is preliminary data.</text>
</comment>
<evidence type="ECO:0000256" key="1">
    <source>
        <dbReference type="SAM" id="MobiDB-lite"/>
    </source>
</evidence>
<dbReference type="OrthoDB" id="327320at2759"/>
<feature type="compositionally biased region" description="Low complexity" evidence="1">
    <location>
        <begin position="31"/>
        <end position="44"/>
    </location>
</feature>
<accession>A0A1R2CPB9</accession>
<organism evidence="2 3">
    <name type="scientific">Stentor coeruleus</name>
    <dbReference type="NCBI Taxonomy" id="5963"/>
    <lineage>
        <taxon>Eukaryota</taxon>
        <taxon>Sar</taxon>
        <taxon>Alveolata</taxon>
        <taxon>Ciliophora</taxon>
        <taxon>Postciliodesmatophora</taxon>
        <taxon>Heterotrichea</taxon>
        <taxon>Heterotrichida</taxon>
        <taxon>Stentoridae</taxon>
        <taxon>Stentor</taxon>
    </lineage>
</organism>
<proteinExistence type="predicted"/>
<dbReference type="EMBL" id="MPUH01000094">
    <property type="protein sequence ID" value="OMJ90848.1"/>
    <property type="molecule type" value="Genomic_DNA"/>
</dbReference>
<name>A0A1R2CPB9_9CILI</name>
<protein>
    <submittedName>
        <fullName evidence="2">Uncharacterized protein</fullName>
    </submittedName>
</protein>
<gene>
    <name evidence="2" type="ORF">SteCoe_6719</name>
</gene>
<feature type="compositionally biased region" description="Basic and acidic residues" evidence="1">
    <location>
        <begin position="16"/>
        <end position="30"/>
    </location>
</feature>
<evidence type="ECO:0000313" key="2">
    <source>
        <dbReference type="EMBL" id="OMJ90848.1"/>
    </source>
</evidence>
<sequence length="382" mass="43920">MSDYSEDFDGSARGSIDAKPKKYDEKKDLHLALSSSNSNHSDSSASHKEKFEKNLQALREEIKALEIEQMQNIDTFDNNVSLEIADDSSEDDIDSIKKLQDEIRQQVKNKPRCRSRPNPQRKKLITNIQEKKPGTSKNYSFTGQVPSVKRQFMVSKKDFKSHEVTFFQAKPKQIVSAVPDIRKVQKKNRKKPLEEVKTYRINQALESFENDDLVNGVDWKKSVLESFVISGLYDFNWEKDSSVLSEEQIFSAATGYSAKVVNKTFRRLCKEMFYENKLGSSSIKLEIQRLLMARRFIVAALKAIHEREDLLIAILTLGKEAGSELVTMYKKLLKLTKSIQLSIVKIKESILGLDKFIYFGEDYEKKIVDDERRIARIVGVIN</sequence>
<evidence type="ECO:0000313" key="3">
    <source>
        <dbReference type="Proteomes" id="UP000187209"/>
    </source>
</evidence>
<keyword evidence="3" id="KW-1185">Reference proteome</keyword>
<feature type="region of interest" description="Disordered" evidence="1">
    <location>
        <begin position="1"/>
        <end position="52"/>
    </location>
</feature>